<protein>
    <submittedName>
        <fullName evidence="1">Uncharacterized protein</fullName>
    </submittedName>
</protein>
<dbReference type="EMBL" id="ML736341">
    <property type="protein sequence ID" value="KAE8372804.1"/>
    <property type="molecule type" value="Genomic_DNA"/>
</dbReference>
<keyword evidence="2" id="KW-1185">Reference proteome</keyword>
<accession>A0A5N7ASH4</accession>
<organism evidence="1 2">
    <name type="scientific">Aspergillus bertholletiae</name>
    <dbReference type="NCBI Taxonomy" id="1226010"/>
    <lineage>
        <taxon>Eukaryota</taxon>
        <taxon>Fungi</taxon>
        <taxon>Dikarya</taxon>
        <taxon>Ascomycota</taxon>
        <taxon>Pezizomycotina</taxon>
        <taxon>Eurotiomycetes</taxon>
        <taxon>Eurotiomycetidae</taxon>
        <taxon>Eurotiales</taxon>
        <taxon>Aspergillaceae</taxon>
        <taxon>Aspergillus</taxon>
        <taxon>Aspergillus subgen. Circumdati</taxon>
    </lineage>
</organism>
<sequence length="234" mass="25383">MKQLVSGHQSSTHHLTVAILSHLSPERNVLELSLSILFAESLLLDSAKLIFDSGLKTCQGRHAPIVDLLTVAAAGVIAFRGMVPKETLPEGGLRAYGFRVDHVNHLGIRRGKMETKGDTHAVLDSNAWSRAYALLAFGSCTICYVVSTSLLPDKVKIFIHPASVAIIFGASSASFEITFMPMASPVFDLNRTYTVFPEIAVSILRNQSILALAAPTRLRMSTLTCRPRNHGIAC</sequence>
<dbReference type="Proteomes" id="UP000326198">
    <property type="component" value="Unassembled WGS sequence"/>
</dbReference>
<evidence type="ECO:0000313" key="1">
    <source>
        <dbReference type="EMBL" id="KAE8372804.1"/>
    </source>
</evidence>
<name>A0A5N7ASH4_9EURO</name>
<reference evidence="1 2" key="1">
    <citation type="submission" date="2019-04" db="EMBL/GenBank/DDBJ databases">
        <title>Friends and foes A comparative genomics studyof 23 Aspergillus species from section Flavi.</title>
        <authorList>
            <consortium name="DOE Joint Genome Institute"/>
            <person name="Kjaerbolling I."/>
            <person name="Vesth T."/>
            <person name="Frisvad J.C."/>
            <person name="Nybo J.L."/>
            <person name="Theobald S."/>
            <person name="Kildgaard S."/>
            <person name="Isbrandt T."/>
            <person name="Kuo A."/>
            <person name="Sato A."/>
            <person name="Lyhne E.K."/>
            <person name="Kogle M.E."/>
            <person name="Wiebenga A."/>
            <person name="Kun R.S."/>
            <person name="Lubbers R.J."/>
            <person name="Makela M.R."/>
            <person name="Barry K."/>
            <person name="Chovatia M."/>
            <person name="Clum A."/>
            <person name="Daum C."/>
            <person name="Haridas S."/>
            <person name="He G."/>
            <person name="LaButti K."/>
            <person name="Lipzen A."/>
            <person name="Mondo S."/>
            <person name="Riley R."/>
            <person name="Salamov A."/>
            <person name="Simmons B.A."/>
            <person name="Magnuson J.K."/>
            <person name="Henrissat B."/>
            <person name="Mortensen U.H."/>
            <person name="Larsen T.O."/>
            <person name="Devries R.P."/>
            <person name="Grigoriev I.V."/>
            <person name="Machida M."/>
            <person name="Baker S.E."/>
            <person name="Andersen M.R."/>
        </authorList>
    </citation>
    <scope>NUCLEOTIDE SEQUENCE [LARGE SCALE GENOMIC DNA]</scope>
    <source>
        <strain evidence="1 2">IBT 29228</strain>
    </source>
</reference>
<evidence type="ECO:0000313" key="2">
    <source>
        <dbReference type="Proteomes" id="UP000326198"/>
    </source>
</evidence>
<dbReference type="AlphaFoldDB" id="A0A5N7ASH4"/>
<gene>
    <name evidence="1" type="ORF">BDV26DRAFT_84046</name>
</gene>
<proteinExistence type="predicted"/>